<comment type="caution">
    <text evidence="2">The sequence shown here is derived from an EMBL/GenBank/DDBJ whole genome shotgun (WGS) entry which is preliminary data.</text>
</comment>
<dbReference type="InterPro" id="IPR045518">
    <property type="entry name" value="2EXR"/>
</dbReference>
<feature type="domain" description="2EXR" evidence="1">
    <location>
        <begin position="2"/>
        <end position="71"/>
    </location>
</feature>
<dbReference type="Proteomes" id="UP001430848">
    <property type="component" value="Unassembled WGS sequence"/>
</dbReference>
<dbReference type="EMBL" id="JAKNSF020000065">
    <property type="protein sequence ID" value="KAK7722782.1"/>
    <property type="molecule type" value="Genomic_DNA"/>
</dbReference>
<organism evidence="2 3">
    <name type="scientific">Diaporthe eres</name>
    <name type="common">Phomopsis oblonga</name>
    <dbReference type="NCBI Taxonomy" id="83184"/>
    <lineage>
        <taxon>Eukaryota</taxon>
        <taxon>Fungi</taxon>
        <taxon>Dikarya</taxon>
        <taxon>Ascomycota</taxon>
        <taxon>Pezizomycotina</taxon>
        <taxon>Sordariomycetes</taxon>
        <taxon>Sordariomycetidae</taxon>
        <taxon>Diaporthales</taxon>
        <taxon>Diaporthaceae</taxon>
        <taxon>Diaporthe</taxon>
        <taxon>Diaporthe eres species complex</taxon>
    </lineage>
</organism>
<accession>A0ABR1P0F7</accession>
<evidence type="ECO:0000313" key="3">
    <source>
        <dbReference type="Proteomes" id="UP001430848"/>
    </source>
</evidence>
<keyword evidence="3" id="KW-1185">Reference proteome</keyword>
<sequence length="358" mass="39669">MKHFSKLPPELRDMVWQQSLIPGPGVHFIKPNSAYNGTFCDPASENAQRVHGPGVSEVSSFSTAVEHARLSMASPEAKEAVENMIRKHGMTRLVLNPSMARATLNPNAPGNLPIDTSRWGQIIVDKVNDIFIFSTFRSVWFPNYQYSGGIVCEHPACNDIKIMGFGIPGPRDAPSDFRCLDCGKDYTDDQEMIARFGFCRLCVATWTSELRDIERVYLIVPGIPRAQPGDMVEVFRFGEHPSMLAAFNAMPNAVSSFTRSALTSVAAVGTRPAMTLYSIRSTEPVGPEGPHCFHGSGITLFEVPGDEVPPSAHEFMEFMSDAAYEVRCAFTLDDEEYWPCPRSPKHCGGVVEFRFLSY</sequence>
<evidence type="ECO:0000313" key="2">
    <source>
        <dbReference type="EMBL" id="KAK7722782.1"/>
    </source>
</evidence>
<reference evidence="2 3" key="1">
    <citation type="submission" date="2024-02" db="EMBL/GenBank/DDBJ databases">
        <title>De novo assembly and annotation of 12 fungi associated with fruit tree decline syndrome in Ontario, Canada.</title>
        <authorList>
            <person name="Sulman M."/>
            <person name="Ellouze W."/>
            <person name="Ilyukhin E."/>
        </authorList>
    </citation>
    <scope>NUCLEOTIDE SEQUENCE [LARGE SCALE GENOMIC DNA]</scope>
    <source>
        <strain evidence="2 3">M169</strain>
    </source>
</reference>
<dbReference type="Pfam" id="PF20150">
    <property type="entry name" value="2EXR"/>
    <property type="match status" value="1"/>
</dbReference>
<proteinExistence type="predicted"/>
<evidence type="ECO:0000259" key="1">
    <source>
        <dbReference type="Pfam" id="PF20150"/>
    </source>
</evidence>
<protein>
    <recommendedName>
        <fullName evidence="1">2EXR domain-containing protein</fullName>
    </recommendedName>
</protein>
<name>A0ABR1P0F7_DIAER</name>
<gene>
    <name evidence="2" type="ORF">SLS63_009177</name>
</gene>